<feature type="transmembrane region" description="Helical" evidence="3">
    <location>
        <begin position="63"/>
        <end position="82"/>
    </location>
</feature>
<keyword evidence="5" id="KW-1185">Reference proteome</keyword>
<feature type="region of interest" description="Disordered" evidence="2">
    <location>
        <begin position="308"/>
        <end position="332"/>
    </location>
</feature>
<name>A0A1T4YQJ2_9BACT</name>
<evidence type="ECO:0000313" key="4">
    <source>
        <dbReference type="EMBL" id="SKB03848.1"/>
    </source>
</evidence>
<feature type="compositionally biased region" description="Polar residues" evidence="2">
    <location>
        <begin position="384"/>
        <end position="406"/>
    </location>
</feature>
<sequence>MVMNDQAVLSSQWRKLARRTARKVNLGWWLQALNPWLIASSVILFTVVLWWRNQPSGVSASPYWPALLPLLLILSLAAYLQIRHRFIHLPQALVRLESELHLHNALSVAHLGQGRWPEIPPHVQDGWQWRWRQLCTPWLISLALLLLAFHLPISPALIASRPQAEPQSWQQMEEWLSQLEDEKLITPEEKAEQAAKIAELREQSPEQWFSHDSLHASDTLKEQLQRDMARLSQNLSRIERSLNGLQNYASQLSPATRDQLLQDMSEALKDLQTNGLELHPDLLKELKSLDPQNLSGLSKEQLDQLRETLKQGAQQSGSMGSNPGFLGDGEGADDELAEMLGRLKQGQGNSPGEGEGEGDQPGEGGISRGPGSAPLTLSDEENDFGTQNTEAVSNPDLSRVQLSTQLGLKDGKHDVDKTFQGPTSAGNTTNTGQGGEQVWRDTLTPEEKAVLKRVFK</sequence>
<proteinExistence type="predicted"/>
<dbReference type="EMBL" id="FUYE01000015">
    <property type="protein sequence ID" value="SKB03848.1"/>
    <property type="molecule type" value="Genomic_DNA"/>
</dbReference>
<evidence type="ECO:0000256" key="1">
    <source>
        <dbReference type="SAM" id="Coils"/>
    </source>
</evidence>
<gene>
    <name evidence="4" type="ORF">SAMN02745166_03943</name>
</gene>
<keyword evidence="3" id="KW-0812">Transmembrane</keyword>
<dbReference type="RefSeq" id="WP_078815090.1">
    <property type="nucleotide sequence ID" value="NZ_FUYE01000015.1"/>
</dbReference>
<evidence type="ECO:0000256" key="2">
    <source>
        <dbReference type="SAM" id="MobiDB-lite"/>
    </source>
</evidence>
<feature type="region of interest" description="Disordered" evidence="2">
    <location>
        <begin position="344"/>
        <end position="444"/>
    </location>
</feature>
<organism evidence="4 5">
    <name type="scientific">Prosthecobacter debontii</name>
    <dbReference type="NCBI Taxonomy" id="48467"/>
    <lineage>
        <taxon>Bacteria</taxon>
        <taxon>Pseudomonadati</taxon>
        <taxon>Verrucomicrobiota</taxon>
        <taxon>Verrucomicrobiia</taxon>
        <taxon>Verrucomicrobiales</taxon>
        <taxon>Verrucomicrobiaceae</taxon>
        <taxon>Prosthecobacter</taxon>
    </lineage>
</organism>
<keyword evidence="3" id="KW-1133">Transmembrane helix</keyword>
<dbReference type="AlphaFoldDB" id="A0A1T4YQJ2"/>
<accession>A0A1T4YQJ2</accession>
<protein>
    <submittedName>
        <fullName evidence="4">Uncharacterized protein</fullName>
    </submittedName>
</protein>
<evidence type="ECO:0000313" key="5">
    <source>
        <dbReference type="Proteomes" id="UP000190774"/>
    </source>
</evidence>
<keyword evidence="3" id="KW-0472">Membrane</keyword>
<feature type="transmembrane region" description="Helical" evidence="3">
    <location>
        <begin position="28"/>
        <end position="51"/>
    </location>
</feature>
<evidence type="ECO:0000256" key="3">
    <source>
        <dbReference type="SAM" id="Phobius"/>
    </source>
</evidence>
<feature type="compositionally biased region" description="Polar residues" evidence="2">
    <location>
        <begin position="311"/>
        <end position="321"/>
    </location>
</feature>
<dbReference type="Proteomes" id="UP000190774">
    <property type="component" value="Unassembled WGS sequence"/>
</dbReference>
<reference evidence="5" key="1">
    <citation type="submission" date="2017-02" db="EMBL/GenBank/DDBJ databases">
        <authorList>
            <person name="Varghese N."/>
            <person name="Submissions S."/>
        </authorList>
    </citation>
    <scope>NUCLEOTIDE SEQUENCE [LARGE SCALE GENOMIC DNA]</scope>
    <source>
        <strain evidence="5">ATCC 700200</strain>
    </source>
</reference>
<feature type="transmembrane region" description="Helical" evidence="3">
    <location>
        <begin position="138"/>
        <end position="158"/>
    </location>
</feature>
<dbReference type="STRING" id="48467.SAMN02745166_03943"/>
<feature type="coiled-coil region" evidence="1">
    <location>
        <begin position="214"/>
        <end position="248"/>
    </location>
</feature>
<keyword evidence="1" id="KW-0175">Coiled coil</keyword>